<evidence type="ECO:0000313" key="1">
    <source>
        <dbReference type="EMBL" id="PZQ18406.1"/>
    </source>
</evidence>
<protein>
    <submittedName>
        <fullName evidence="1">Uncharacterized protein</fullName>
    </submittedName>
</protein>
<dbReference type="Proteomes" id="UP000249046">
    <property type="component" value="Unassembled WGS sequence"/>
</dbReference>
<comment type="caution">
    <text evidence="1">The sequence shown here is derived from an EMBL/GenBank/DDBJ whole genome shotgun (WGS) entry which is preliminary data.</text>
</comment>
<reference evidence="1 2" key="1">
    <citation type="submission" date="2017-08" db="EMBL/GenBank/DDBJ databases">
        <title>Infants hospitalized years apart are colonized by the same room-sourced microbial strains.</title>
        <authorList>
            <person name="Brooks B."/>
            <person name="Olm M.R."/>
            <person name="Firek B.A."/>
            <person name="Baker R."/>
            <person name="Thomas B.C."/>
            <person name="Morowitz M.J."/>
            <person name="Banfield J.F."/>
        </authorList>
    </citation>
    <scope>NUCLEOTIDE SEQUENCE [LARGE SCALE GENOMIC DNA]</scope>
    <source>
        <strain evidence="1">S2_005_003_R2_42</strain>
    </source>
</reference>
<dbReference type="AlphaFoldDB" id="A0A2W5KMV9"/>
<evidence type="ECO:0000313" key="2">
    <source>
        <dbReference type="Proteomes" id="UP000249046"/>
    </source>
</evidence>
<dbReference type="EMBL" id="QFPO01000003">
    <property type="protein sequence ID" value="PZQ18406.1"/>
    <property type="molecule type" value="Genomic_DNA"/>
</dbReference>
<name>A0A2W5KMV9_9GAMM</name>
<accession>A0A2W5KMV9</accession>
<gene>
    <name evidence="1" type="ORF">DI564_03625</name>
</gene>
<sequence length="211" mass="23668">MSYAAISFQFQVHNDAEVVETAYLCPENLPWGAQLDVTPAQAAIPSGQAVVFQCTLRLDDRIIKPGCSNDQGFRLTAWRVAHDADERWGSCFYWVRPRIRTRLELVRGEWYEKRLSVYGQLSLDTDQPVNLDAQLPLRIRLRIDFEGEGAPPSGWYQAEVQPGGMFSLLLDVGAAPGTKAHLQAWFDRTALLGSSRSGVRDYVHLVAPIVH</sequence>
<proteinExistence type="predicted"/>
<organism evidence="1 2">
    <name type="scientific">Rhodanobacter denitrificans</name>
    <dbReference type="NCBI Taxonomy" id="666685"/>
    <lineage>
        <taxon>Bacteria</taxon>
        <taxon>Pseudomonadati</taxon>
        <taxon>Pseudomonadota</taxon>
        <taxon>Gammaproteobacteria</taxon>
        <taxon>Lysobacterales</taxon>
        <taxon>Rhodanobacteraceae</taxon>
        <taxon>Rhodanobacter</taxon>
    </lineage>
</organism>